<feature type="non-terminal residue" evidence="3">
    <location>
        <position position="1"/>
    </location>
</feature>
<evidence type="ECO:0000313" key="3">
    <source>
        <dbReference type="EMBL" id="GAH39552.1"/>
    </source>
</evidence>
<protein>
    <recommendedName>
        <fullName evidence="2">Flagellar basal-body/hook protein C-terminal domain-containing protein</fullName>
    </recommendedName>
</protein>
<dbReference type="Pfam" id="PF06429">
    <property type="entry name" value="Flg_bbr_C"/>
    <property type="match status" value="1"/>
</dbReference>
<dbReference type="InterPro" id="IPR010930">
    <property type="entry name" value="Flg_bb/hook_C_dom"/>
</dbReference>
<proteinExistence type="inferred from homology"/>
<evidence type="ECO:0000256" key="1">
    <source>
        <dbReference type="ARBA" id="ARBA00009677"/>
    </source>
</evidence>
<comment type="similarity">
    <text evidence="1">Belongs to the flagella basal body rod proteins family.</text>
</comment>
<sequence>GLVPTGMNCFMAPEGVVPGVAENAMIRQGYRENSNVKRMEELVNLITVSRLYEMNMNLLRKRRENAKAMIDVAKS</sequence>
<reference evidence="3" key="1">
    <citation type="journal article" date="2014" name="Front. Microbiol.">
        <title>High frequency of phylogenetically diverse reductive dehalogenase-homologous genes in deep subseafloor sedimentary metagenomes.</title>
        <authorList>
            <person name="Kawai M."/>
            <person name="Futagami T."/>
            <person name="Toyoda A."/>
            <person name="Takaki Y."/>
            <person name="Nishi S."/>
            <person name="Hori S."/>
            <person name="Arai W."/>
            <person name="Tsubouchi T."/>
            <person name="Morono Y."/>
            <person name="Uchiyama I."/>
            <person name="Ito T."/>
            <person name="Fujiyama A."/>
            <person name="Inagaki F."/>
            <person name="Takami H."/>
        </authorList>
    </citation>
    <scope>NUCLEOTIDE SEQUENCE</scope>
    <source>
        <strain evidence="3">Expedition CK06-06</strain>
    </source>
</reference>
<comment type="caution">
    <text evidence="3">The sequence shown here is derived from an EMBL/GenBank/DDBJ whole genome shotgun (WGS) entry which is preliminary data.</text>
</comment>
<gene>
    <name evidence="3" type="ORF">S03H2_13752</name>
</gene>
<dbReference type="AlphaFoldDB" id="X1F3Q1"/>
<evidence type="ECO:0000259" key="2">
    <source>
        <dbReference type="Pfam" id="PF06429"/>
    </source>
</evidence>
<organism evidence="3">
    <name type="scientific">marine sediment metagenome</name>
    <dbReference type="NCBI Taxonomy" id="412755"/>
    <lineage>
        <taxon>unclassified sequences</taxon>
        <taxon>metagenomes</taxon>
        <taxon>ecological metagenomes</taxon>
    </lineage>
</organism>
<feature type="domain" description="Flagellar basal-body/hook protein C-terminal" evidence="2">
    <location>
        <begin position="27"/>
        <end position="71"/>
    </location>
</feature>
<name>X1F3Q1_9ZZZZ</name>
<dbReference type="EMBL" id="BARU01006976">
    <property type="protein sequence ID" value="GAH39552.1"/>
    <property type="molecule type" value="Genomic_DNA"/>
</dbReference>
<accession>X1F3Q1</accession>